<dbReference type="PANTHER" id="PTHR11947">
    <property type="entry name" value="PYRUVATE DEHYDROGENASE KINASE"/>
    <property type="match status" value="1"/>
</dbReference>
<feature type="signal peptide" evidence="10">
    <location>
        <begin position="1"/>
        <end position="15"/>
    </location>
</feature>
<dbReference type="AlphaFoldDB" id="A0AAW0SR79"/>
<comment type="subcellular location">
    <subcellularLocation>
        <location evidence="9">Mitochondrion matrix</location>
    </subcellularLocation>
</comment>
<evidence type="ECO:0000313" key="13">
    <source>
        <dbReference type="Proteomes" id="UP001487740"/>
    </source>
</evidence>
<dbReference type="SUPFAM" id="SSF69012">
    <property type="entry name" value="alpha-ketoacid dehydrogenase kinase, N-terminal domain"/>
    <property type="match status" value="1"/>
</dbReference>
<comment type="similarity">
    <text evidence="1 9">Belongs to the PDK/BCKDK protein kinase family.</text>
</comment>
<dbReference type="EC" id="2.7.11.-" evidence="9"/>
<dbReference type="CDD" id="cd16929">
    <property type="entry name" value="HATPase_PDK-like"/>
    <property type="match status" value="1"/>
</dbReference>
<feature type="domain" description="Histidine kinase" evidence="11">
    <location>
        <begin position="413"/>
        <end position="552"/>
    </location>
</feature>
<dbReference type="InterPro" id="IPR003594">
    <property type="entry name" value="HATPase_dom"/>
</dbReference>
<dbReference type="InterPro" id="IPR039028">
    <property type="entry name" value="BCKD/PDK"/>
</dbReference>
<evidence type="ECO:0000256" key="4">
    <source>
        <dbReference type="ARBA" id="ARBA00022741"/>
    </source>
</evidence>
<dbReference type="GO" id="GO:0042302">
    <property type="term" value="F:structural constituent of cuticle"/>
    <property type="evidence" value="ECO:0007669"/>
    <property type="project" value="UniProtKB-UniRule"/>
</dbReference>
<evidence type="ECO:0000256" key="6">
    <source>
        <dbReference type="ARBA" id="ARBA00022840"/>
    </source>
</evidence>
<dbReference type="Gene3D" id="3.30.565.10">
    <property type="entry name" value="Histidine kinase-like ATPase, C-terminal domain"/>
    <property type="match status" value="1"/>
</dbReference>
<dbReference type="Proteomes" id="UP001487740">
    <property type="component" value="Unassembled WGS sequence"/>
</dbReference>
<dbReference type="GO" id="GO:0005759">
    <property type="term" value="C:mitochondrial matrix"/>
    <property type="evidence" value="ECO:0007669"/>
    <property type="project" value="UniProtKB-SubCell"/>
</dbReference>
<evidence type="ECO:0000256" key="5">
    <source>
        <dbReference type="ARBA" id="ARBA00022777"/>
    </source>
</evidence>
<keyword evidence="8" id="KW-0193">Cuticle</keyword>
<sequence>MKLVILACLAVVALAAPKPEELPSVVQVLRDEREHGEGGNFKYLIETDNGIFMEAAGAPGVAGQSNIQGSYRLVSPEGILEEVRFVADELGVRAESPLLPTPHPLPAHARRANALGRGTACPGTRRLIIMLYQYYTDNLSHNTYTMTHTMSVFRVTGIQARGVLSLQRTTSFLSTNRVEYRPSTTSERERAKSVSAYYNQPAVEAAAKKRTVRLTPSAILYHGRTDDEATTLKSAQYLQKELPVRIAKRIMAFRDLPFIVGCNPIILGVHELYIRAFNILNSYEPIKTREDEINYSRKLKELLEDHQDVVTQLAAGFRECRRHIQNEELVARFLDKTLTSRLGIRMLAQHHLSLRESKPNYVGIINVTMKLKETIERSCQFVSQVAEHKYGRVPQLKLSGHVNAVFPYIELPLDYILPEILKNAVRATIESHSEFEMMRLPPINITIASNEVDFIIRISDRGGGIPHHLMERVLDYNFTTAKEENSDSTQEGHVFSDMMEAVNPNPAGGPMHGFGFGLPTSRAYAEYMGGSLDIQAMQGIGTDVYLRLKHINSSSASFRI</sequence>
<evidence type="ECO:0000256" key="2">
    <source>
        <dbReference type="ARBA" id="ARBA00022553"/>
    </source>
</evidence>
<gene>
    <name evidence="12" type="ORF">O3P69_013916</name>
</gene>
<dbReference type="PANTHER" id="PTHR11947:SF20">
    <property type="entry name" value="[3-METHYL-2-OXOBUTANOATE DEHYDROGENASE [LIPOAMIDE]] KINASE, MITOCHONDRIAL"/>
    <property type="match status" value="1"/>
</dbReference>
<evidence type="ECO:0000313" key="12">
    <source>
        <dbReference type="EMBL" id="KAK8377596.1"/>
    </source>
</evidence>
<keyword evidence="13" id="KW-1185">Reference proteome</keyword>
<dbReference type="GO" id="GO:0010906">
    <property type="term" value="P:regulation of glucose metabolic process"/>
    <property type="evidence" value="ECO:0007669"/>
    <property type="project" value="TreeGrafter"/>
</dbReference>
<dbReference type="InterPro" id="IPR005467">
    <property type="entry name" value="His_kinase_dom"/>
</dbReference>
<keyword evidence="7 9" id="KW-0496">Mitochondrion</keyword>
<dbReference type="Pfam" id="PF00379">
    <property type="entry name" value="Chitin_bind_4"/>
    <property type="match status" value="1"/>
</dbReference>
<proteinExistence type="inferred from homology"/>
<evidence type="ECO:0000256" key="7">
    <source>
        <dbReference type="ARBA" id="ARBA00023128"/>
    </source>
</evidence>
<comment type="caution">
    <text evidence="12">The sequence shown here is derived from an EMBL/GenBank/DDBJ whole genome shotgun (WGS) entry which is preliminary data.</text>
</comment>
<protein>
    <recommendedName>
        <fullName evidence="9">Protein-serine/threonine kinase</fullName>
        <ecNumber evidence="9">2.7.11.-</ecNumber>
    </recommendedName>
</protein>
<evidence type="ECO:0000256" key="8">
    <source>
        <dbReference type="PROSITE-ProRule" id="PRU00497"/>
    </source>
</evidence>
<dbReference type="SUPFAM" id="SSF55874">
    <property type="entry name" value="ATPase domain of HSP90 chaperone/DNA topoisomerase II/histidine kinase"/>
    <property type="match status" value="1"/>
</dbReference>
<dbReference type="PROSITE" id="PS51155">
    <property type="entry name" value="CHIT_BIND_RR_2"/>
    <property type="match status" value="1"/>
</dbReference>
<dbReference type="InterPro" id="IPR036890">
    <property type="entry name" value="HATPase_C_sf"/>
</dbReference>
<keyword evidence="4 9" id="KW-0547">Nucleotide-binding</keyword>
<dbReference type="PROSITE" id="PS50109">
    <property type="entry name" value="HIS_KIN"/>
    <property type="match status" value="1"/>
</dbReference>
<evidence type="ECO:0000256" key="9">
    <source>
        <dbReference type="RuleBase" id="RU366032"/>
    </source>
</evidence>
<dbReference type="EMBL" id="JARAKH010000047">
    <property type="protein sequence ID" value="KAK8377596.1"/>
    <property type="molecule type" value="Genomic_DNA"/>
</dbReference>
<evidence type="ECO:0000256" key="1">
    <source>
        <dbReference type="ARBA" id="ARBA00006155"/>
    </source>
</evidence>
<evidence type="ECO:0000259" key="11">
    <source>
        <dbReference type="PROSITE" id="PS50109"/>
    </source>
</evidence>
<accession>A0AAW0SR79</accession>
<keyword evidence="5 9" id="KW-0418">Kinase</keyword>
<keyword evidence="3 9" id="KW-0808">Transferase</keyword>
<reference evidence="12 13" key="1">
    <citation type="submission" date="2023-03" db="EMBL/GenBank/DDBJ databases">
        <title>High-quality genome of Scylla paramamosain provides insights in environmental adaptation.</title>
        <authorList>
            <person name="Zhang L."/>
        </authorList>
    </citation>
    <scope>NUCLEOTIDE SEQUENCE [LARGE SCALE GENOMIC DNA]</scope>
    <source>
        <strain evidence="12">LZ_2023a</strain>
        <tissue evidence="12">Muscle</tissue>
    </source>
</reference>
<evidence type="ECO:0000256" key="3">
    <source>
        <dbReference type="ARBA" id="ARBA00022679"/>
    </source>
</evidence>
<organism evidence="12 13">
    <name type="scientific">Scylla paramamosain</name>
    <name type="common">Mud crab</name>
    <dbReference type="NCBI Taxonomy" id="85552"/>
    <lineage>
        <taxon>Eukaryota</taxon>
        <taxon>Metazoa</taxon>
        <taxon>Ecdysozoa</taxon>
        <taxon>Arthropoda</taxon>
        <taxon>Crustacea</taxon>
        <taxon>Multicrustacea</taxon>
        <taxon>Malacostraca</taxon>
        <taxon>Eumalacostraca</taxon>
        <taxon>Eucarida</taxon>
        <taxon>Decapoda</taxon>
        <taxon>Pleocyemata</taxon>
        <taxon>Brachyura</taxon>
        <taxon>Eubrachyura</taxon>
        <taxon>Portunoidea</taxon>
        <taxon>Portunidae</taxon>
        <taxon>Portuninae</taxon>
        <taxon>Scylla</taxon>
    </lineage>
</organism>
<evidence type="ECO:0000256" key="10">
    <source>
        <dbReference type="SAM" id="SignalP"/>
    </source>
</evidence>
<feature type="chain" id="PRO_5043945690" description="Protein-serine/threonine kinase" evidence="10">
    <location>
        <begin position="16"/>
        <end position="560"/>
    </location>
</feature>
<dbReference type="InterPro" id="IPR036784">
    <property type="entry name" value="AK/P_DHK_N_sf"/>
</dbReference>
<dbReference type="SMART" id="SM00387">
    <property type="entry name" value="HATPase_c"/>
    <property type="match status" value="1"/>
</dbReference>
<dbReference type="InterPro" id="IPR018955">
    <property type="entry name" value="BCDHK/PDK_N"/>
</dbReference>
<dbReference type="InterPro" id="IPR000618">
    <property type="entry name" value="Insect_cuticle"/>
</dbReference>
<name>A0AAW0SR79_SCYPA</name>
<keyword evidence="6 9" id="KW-0067">ATP-binding</keyword>
<keyword evidence="10" id="KW-0732">Signal</keyword>
<dbReference type="GO" id="GO:0004740">
    <property type="term" value="F:pyruvate dehydrogenase (acetyl-transferring) kinase activity"/>
    <property type="evidence" value="ECO:0007669"/>
    <property type="project" value="TreeGrafter"/>
</dbReference>
<dbReference type="GO" id="GO:0005524">
    <property type="term" value="F:ATP binding"/>
    <property type="evidence" value="ECO:0007669"/>
    <property type="project" value="UniProtKB-UniRule"/>
</dbReference>
<dbReference type="Gene3D" id="1.20.140.20">
    <property type="entry name" value="Alpha-ketoacid/pyruvate dehydrogenase kinase, N-terminal domain"/>
    <property type="match status" value="1"/>
</dbReference>
<dbReference type="Pfam" id="PF02518">
    <property type="entry name" value="HATPase_c"/>
    <property type="match status" value="1"/>
</dbReference>
<dbReference type="Pfam" id="PF10436">
    <property type="entry name" value="BCDHK_Adom3"/>
    <property type="match status" value="1"/>
</dbReference>
<keyword evidence="2" id="KW-0597">Phosphoprotein</keyword>